<evidence type="ECO:0000256" key="4">
    <source>
        <dbReference type="ARBA" id="ARBA00022833"/>
    </source>
</evidence>
<dbReference type="InterPro" id="IPR036866">
    <property type="entry name" value="RibonucZ/Hydroxyglut_hydro"/>
</dbReference>
<evidence type="ECO:0000313" key="7">
    <source>
        <dbReference type="Proteomes" id="UP000034601"/>
    </source>
</evidence>
<evidence type="ECO:0000259" key="5">
    <source>
        <dbReference type="SMART" id="SM00849"/>
    </source>
</evidence>
<gene>
    <name evidence="6" type="ORF">UU29_C0004G0033</name>
</gene>
<evidence type="ECO:0000313" key="6">
    <source>
        <dbReference type="EMBL" id="KKR83532.1"/>
    </source>
</evidence>
<evidence type="ECO:0000256" key="3">
    <source>
        <dbReference type="ARBA" id="ARBA00022801"/>
    </source>
</evidence>
<comment type="cofactor">
    <cofactor evidence="1">
        <name>Zn(2+)</name>
        <dbReference type="ChEBI" id="CHEBI:29105"/>
    </cofactor>
</comment>
<accession>A0A0G0X7B8</accession>
<dbReference type="Proteomes" id="UP000034601">
    <property type="component" value="Unassembled WGS sequence"/>
</dbReference>
<evidence type="ECO:0000256" key="2">
    <source>
        <dbReference type="ARBA" id="ARBA00022723"/>
    </source>
</evidence>
<dbReference type="InterPro" id="IPR051453">
    <property type="entry name" value="MBL_Glyoxalase_II"/>
</dbReference>
<dbReference type="AlphaFoldDB" id="A0A0G0X7B8"/>
<keyword evidence="4" id="KW-0862">Zinc</keyword>
<dbReference type="GO" id="GO:0046872">
    <property type="term" value="F:metal ion binding"/>
    <property type="evidence" value="ECO:0007669"/>
    <property type="project" value="UniProtKB-KW"/>
</dbReference>
<organism evidence="6 7">
    <name type="scientific">Candidatus Daviesbacteria bacterium GW2011_GWA2_40_9</name>
    <dbReference type="NCBI Taxonomy" id="1618424"/>
    <lineage>
        <taxon>Bacteria</taxon>
        <taxon>Candidatus Daviesiibacteriota</taxon>
    </lineage>
</organism>
<feature type="domain" description="Metallo-beta-lactamase" evidence="5">
    <location>
        <begin position="20"/>
        <end position="198"/>
    </location>
</feature>
<sequence length="216" mass="23729">MLHGMIFFMKIIPLIVGQLKTNCYLVEASGNVGIIDPGDDGEYIIDQIAKLNLKPFWVAATHGHFDHVLAVSEIALTCKIPFYIHPKDLFLLKQAKNSAEHFTAVKADPLLVEPFPFPEEKTLSLGEEKLEVIETPGHTPGGVCLYSKKDHLLVCGDLLFAGGIVGRTDLRYASFSQLAKSVKKILKLAGRTMVYPGHGGDTTVEELKAQLPETFV</sequence>
<dbReference type="Pfam" id="PF00753">
    <property type="entry name" value="Lactamase_B"/>
    <property type="match status" value="1"/>
</dbReference>
<dbReference type="Gene3D" id="3.60.15.10">
    <property type="entry name" value="Ribonuclease Z/Hydroxyacylglutathione hydrolase-like"/>
    <property type="match status" value="1"/>
</dbReference>
<dbReference type="PANTHER" id="PTHR46233">
    <property type="entry name" value="HYDROXYACYLGLUTATHIONE HYDROLASE GLOC"/>
    <property type="match status" value="1"/>
</dbReference>
<dbReference type="PANTHER" id="PTHR46233:SF3">
    <property type="entry name" value="HYDROXYACYLGLUTATHIONE HYDROLASE GLOC"/>
    <property type="match status" value="1"/>
</dbReference>
<keyword evidence="2" id="KW-0479">Metal-binding</keyword>
<evidence type="ECO:0000256" key="1">
    <source>
        <dbReference type="ARBA" id="ARBA00001947"/>
    </source>
</evidence>
<proteinExistence type="predicted"/>
<dbReference type="CDD" id="cd06262">
    <property type="entry name" value="metallo-hydrolase-like_MBL-fold"/>
    <property type="match status" value="1"/>
</dbReference>
<dbReference type="EMBL" id="LCAB01000004">
    <property type="protein sequence ID" value="KKR83532.1"/>
    <property type="molecule type" value="Genomic_DNA"/>
</dbReference>
<dbReference type="GO" id="GO:0016787">
    <property type="term" value="F:hydrolase activity"/>
    <property type="evidence" value="ECO:0007669"/>
    <property type="project" value="UniProtKB-KW"/>
</dbReference>
<name>A0A0G0X7B8_9BACT</name>
<comment type="caution">
    <text evidence="6">The sequence shown here is derived from an EMBL/GenBank/DDBJ whole genome shotgun (WGS) entry which is preliminary data.</text>
</comment>
<dbReference type="InterPro" id="IPR001279">
    <property type="entry name" value="Metallo-B-lactamas"/>
</dbReference>
<dbReference type="SUPFAM" id="SSF56281">
    <property type="entry name" value="Metallo-hydrolase/oxidoreductase"/>
    <property type="match status" value="1"/>
</dbReference>
<reference evidence="6 7" key="1">
    <citation type="journal article" date="2015" name="Nature">
        <title>rRNA introns, odd ribosomes, and small enigmatic genomes across a large radiation of phyla.</title>
        <authorList>
            <person name="Brown C.T."/>
            <person name="Hug L.A."/>
            <person name="Thomas B.C."/>
            <person name="Sharon I."/>
            <person name="Castelle C.J."/>
            <person name="Singh A."/>
            <person name="Wilkins M.J."/>
            <person name="Williams K.H."/>
            <person name="Banfield J.F."/>
        </authorList>
    </citation>
    <scope>NUCLEOTIDE SEQUENCE [LARGE SCALE GENOMIC DNA]</scope>
</reference>
<dbReference type="SMART" id="SM00849">
    <property type="entry name" value="Lactamase_B"/>
    <property type="match status" value="1"/>
</dbReference>
<keyword evidence="3" id="KW-0378">Hydrolase</keyword>
<protein>
    <submittedName>
        <fullName evidence="6">Metallo-beta-lactamase family protein</fullName>
    </submittedName>
</protein>